<feature type="compositionally biased region" description="Polar residues" evidence="1">
    <location>
        <begin position="170"/>
        <end position="196"/>
    </location>
</feature>
<evidence type="ECO:0000256" key="1">
    <source>
        <dbReference type="SAM" id="MobiDB-lite"/>
    </source>
</evidence>
<dbReference type="Proteomes" id="UP000762676">
    <property type="component" value="Unassembled WGS sequence"/>
</dbReference>
<reference evidence="2 3" key="1">
    <citation type="journal article" date="2021" name="Elife">
        <title>Chloroplast acquisition without the gene transfer in kleptoplastic sea slugs, Plakobranchus ocellatus.</title>
        <authorList>
            <person name="Maeda T."/>
            <person name="Takahashi S."/>
            <person name="Yoshida T."/>
            <person name="Shimamura S."/>
            <person name="Takaki Y."/>
            <person name="Nagai Y."/>
            <person name="Toyoda A."/>
            <person name="Suzuki Y."/>
            <person name="Arimoto A."/>
            <person name="Ishii H."/>
            <person name="Satoh N."/>
            <person name="Nishiyama T."/>
            <person name="Hasebe M."/>
            <person name="Maruyama T."/>
            <person name="Minagawa J."/>
            <person name="Obokata J."/>
            <person name="Shigenobu S."/>
        </authorList>
    </citation>
    <scope>NUCLEOTIDE SEQUENCE [LARGE SCALE GENOMIC DNA]</scope>
</reference>
<dbReference type="EMBL" id="BMAT01008543">
    <property type="protein sequence ID" value="GFR87473.1"/>
    <property type="molecule type" value="Genomic_DNA"/>
</dbReference>
<name>A0AAV4GP03_9GAST</name>
<feature type="compositionally biased region" description="Low complexity" evidence="1">
    <location>
        <begin position="142"/>
        <end position="154"/>
    </location>
</feature>
<gene>
    <name evidence="2" type="ORF">ElyMa_004224400</name>
</gene>
<feature type="region of interest" description="Disordered" evidence="1">
    <location>
        <begin position="135"/>
        <end position="208"/>
    </location>
</feature>
<protein>
    <submittedName>
        <fullName evidence="2">Uncharacterized protein</fullName>
    </submittedName>
</protein>
<dbReference type="AlphaFoldDB" id="A0AAV4GP03"/>
<comment type="caution">
    <text evidence="2">The sequence shown here is derived from an EMBL/GenBank/DDBJ whole genome shotgun (WGS) entry which is preliminary data.</text>
</comment>
<evidence type="ECO:0000313" key="2">
    <source>
        <dbReference type="EMBL" id="GFR87473.1"/>
    </source>
</evidence>
<keyword evidence="3" id="KW-1185">Reference proteome</keyword>
<evidence type="ECO:0000313" key="3">
    <source>
        <dbReference type="Proteomes" id="UP000762676"/>
    </source>
</evidence>
<proteinExistence type="predicted"/>
<accession>A0AAV4GP03</accession>
<sequence length="208" mass="23568">MALAELLKTSGLDHLSHFSTGQPPVSYRPAWRTSPTSSQQIQQTRYTSNNQYQSPQRLQQQQQQQQRFNYPIQQQYRHPQQRNSFNYNARTNEFPQAPLNIQKQVFQHPPPQPASNSQANSHHQLLQQLLNGRTFSKPKALSPPQSTTKQSSQSDFLNQFIGKSPASFGPSPTASSRSMSNLLSPRSSPDPQQMMRSFSAPRPAPPSR</sequence>
<feature type="region of interest" description="Disordered" evidence="1">
    <location>
        <begin position="14"/>
        <end position="67"/>
    </location>
</feature>
<organism evidence="2 3">
    <name type="scientific">Elysia marginata</name>
    <dbReference type="NCBI Taxonomy" id="1093978"/>
    <lineage>
        <taxon>Eukaryota</taxon>
        <taxon>Metazoa</taxon>
        <taxon>Spiralia</taxon>
        <taxon>Lophotrochozoa</taxon>
        <taxon>Mollusca</taxon>
        <taxon>Gastropoda</taxon>
        <taxon>Heterobranchia</taxon>
        <taxon>Euthyneura</taxon>
        <taxon>Panpulmonata</taxon>
        <taxon>Sacoglossa</taxon>
        <taxon>Placobranchoidea</taxon>
        <taxon>Plakobranchidae</taxon>
        <taxon>Elysia</taxon>
    </lineage>
</organism>
<feature type="compositionally biased region" description="Low complexity" evidence="1">
    <location>
        <begin position="33"/>
        <end position="67"/>
    </location>
</feature>